<evidence type="ECO:0000256" key="2">
    <source>
        <dbReference type="SAM" id="Phobius"/>
    </source>
</evidence>
<feature type="region of interest" description="Disordered" evidence="1">
    <location>
        <begin position="1"/>
        <end position="27"/>
    </location>
</feature>
<accession>A0A0D9WT56</accession>
<keyword evidence="2" id="KW-0472">Membrane</keyword>
<dbReference type="EnsemblPlants" id="LPERR06G20300.1">
    <property type="protein sequence ID" value="LPERR06G20300.1"/>
    <property type="gene ID" value="LPERR06G20300"/>
</dbReference>
<dbReference type="Gramene" id="LPERR06G20300.1">
    <property type="protein sequence ID" value="LPERR06G20300.1"/>
    <property type="gene ID" value="LPERR06G20300"/>
</dbReference>
<keyword evidence="2" id="KW-1133">Transmembrane helix</keyword>
<dbReference type="EnsemblPlants" id="LPERR06G20300.2">
    <property type="protein sequence ID" value="LPERR06G20300.2"/>
    <property type="gene ID" value="LPERR06G20300"/>
</dbReference>
<organism evidence="3 4">
    <name type="scientific">Leersia perrieri</name>
    <dbReference type="NCBI Taxonomy" id="77586"/>
    <lineage>
        <taxon>Eukaryota</taxon>
        <taxon>Viridiplantae</taxon>
        <taxon>Streptophyta</taxon>
        <taxon>Embryophyta</taxon>
        <taxon>Tracheophyta</taxon>
        <taxon>Spermatophyta</taxon>
        <taxon>Magnoliopsida</taxon>
        <taxon>Liliopsida</taxon>
        <taxon>Poales</taxon>
        <taxon>Poaceae</taxon>
        <taxon>BOP clade</taxon>
        <taxon>Oryzoideae</taxon>
        <taxon>Oryzeae</taxon>
        <taxon>Oryzinae</taxon>
        <taxon>Leersia</taxon>
    </lineage>
</organism>
<protein>
    <submittedName>
        <fullName evidence="3">Uncharacterized protein</fullName>
    </submittedName>
</protein>
<keyword evidence="2" id="KW-0812">Transmembrane</keyword>
<dbReference type="HOGENOM" id="CLU_170634_0_0_1"/>
<keyword evidence="4" id="KW-1185">Reference proteome</keyword>
<reference evidence="3" key="3">
    <citation type="submission" date="2015-04" db="UniProtKB">
        <authorList>
            <consortium name="EnsemblPlants"/>
        </authorList>
    </citation>
    <scope>IDENTIFICATION</scope>
</reference>
<reference evidence="3 4" key="2">
    <citation type="submission" date="2013-12" db="EMBL/GenBank/DDBJ databases">
        <authorList>
            <person name="Yu Y."/>
            <person name="Lee S."/>
            <person name="de Baynast K."/>
            <person name="Wissotski M."/>
            <person name="Liu L."/>
            <person name="Talag J."/>
            <person name="Goicoechea J."/>
            <person name="Angelova A."/>
            <person name="Jetty R."/>
            <person name="Kudrna D."/>
            <person name="Golser W."/>
            <person name="Rivera L."/>
            <person name="Zhang J."/>
            <person name="Wing R."/>
        </authorList>
    </citation>
    <scope>NUCLEOTIDE SEQUENCE</scope>
</reference>
<evidence type="ECO:0000313" key="3">
    <source>
        <dbReference type="EnsemblPlants" id="LPERR06G20300.1"/>
    </source>
</evidence>
<dbReference type="AlphaFoldDB" id="A0A0D9WT56"/>
<feature type="transmembrane region" description="Helical" evidence="2">
    <location>
        <begin position="32"/>
        <end position="52"/>
    </location>
</feature>
<evidence type="ECO:0000313" key="4">
    <source>
        <dbReference type="Proteomes" id="UP000032180"/>
    </source>
</evidence>
<evidence type="ECO:0000256" key="1">
    <source>
        <dbReference type="SAM" id="MobiDB-lite"/>
    </source>
</evidence>
<feature type="transmembrane region" description="Helical" evidence="2">
    <location>
        <begin position="58"/>
        <end position="78"/>
    </location>
</feature>
<reference evidence="3 4" key="1">
    <citation type="submission" date="2012-08" db="EMBL/GenBank/DDBJ databases">
        <title>Oryza genome evolution.</title>
        <authorList>
            <person name="Wing R.A."/>
        </authorList>
    </citation>
    <scope>NUCLEOTIDE SEQUENCE</scope>
</reference>
<dbReference type="STRING" id="77586.A0A0D9WT56"/>
<sequence length="85" mass="8860">MDAAEPASTGRDGMMNNAGMEEENTVPDEGSLAWSGYALMVMSVLAMCAGFASEPVAALFALVLLFLGCGFLHSAMLAPSKLKML</sequence>
<name>A0A0D9WT56_9ORYZ</name>
<dbReference type="Gramene" id="LPERR06G20300.2">
    <property type="protein sequence ID" value="LPERR06G20300.2"/>
    <property type="gene ID" value="LPERR06G20300"/>
</dbReference>
<proteinExistence type="predicted"/>
<dbReference type="Proteomes" id="UP000032180">
    <property type="component" value="Chromosome 6"/>
</dbReference>